<accession>A0A7G9RZ32</accession>
<dbReference type="AlphaFoldDB" id="A0A7G9RZ32"/>
<dbReference type="Gene3D" id="1.10.1660.10">
    <property type="match status" value="1"/>
</dbReference>
<dbReference type="PROSITE" id="PS50937">
    <property type="entry name" value="HTH_MERR_2"/>
    <property type="match status" value="1"/>
</dbReference>
<dbReference type="Proteomes" id="UP000515928">
    <property type="component" value="Chromosome"/>
</dbReference>
<dbReference type="GO" id="GO:0003677">
    <property type="term" value="F:DNA binding"/>
    <property type="evidence" value="ECO:0007669"/>
    <property type="project" value="UniProtKB-KW"/>
</dbReference>
<feature type="coiled-coil region" evidence="2">
    <location>
        <begin position="78"/>
        <end position="105"/>
    </location>
</feature>
<dbReference type="InterPro" id="IPR047057">
    <property type="entry name" value="MerR_fam"/>
</dbReference>
<dbReference type="PANTHER" id="PTHR30204">
    <property type="entry name" value="REDOX-CYCLING DRUG-SENSING TRANSCRIPTIONAL ACTIVATOR SOXR"/>
    <property type="match status" value="1"/>
</dbReference>
<evidence type="ECO:0000313" key="4">
    <source>
        <dbReference type="EMBL" id="QNN60857.1"/>
    </source>
</evidence>
<dbReference type="EMBL" id="CP060715">
    <property type="protein sequence ID" value="QNN60857.1"/>
    <property type="molecule type" value="Genomic_DNA"/>
</dbReference>
<gene>
    <name evidence="4" type="ORF">H9L01_00315</name>
</gene>
<organism evidence="4 5">
    <name type="scientific">Erysipelothrix inopinata</name>
    <dbReference type="NCBI Taxonomy" id="225084"/>
    <lineage>
        <taxon>Bacteria</taxon>
        <taxon>Bacillati</taxon>
        <taxon>Bacillota</taxon>
        <taxon>Erysipelotrichia</taxon>
        <taxon>Erysipelotrichales</taxon>
        <taxon>Erysipelotrichaceae</taxon>
        <taxon>Erysipelothrix</taxon>
    </lineage>
</organism>
<dbReference type="InterPro" id="IPR011256">
    <property type="entry name" value="Reg_factor_effector_dom_sf"/>
</dbReference>
<evidence type="ECO:0000259" key="3">
    <source>
        <dbReference type="PROSITE" id="PS50937"/>
    </source>
</evidence>
<dbReference type="PANTHER" id="PTHR30204:SF97">
    <property type="entry name" value="MERR FAMILY REGULATORY PROTEIN"/>
    <property type="match status" value="1"/>
</dbReference>
<dbReference type="InterPro" id="IPR000551">
    <property type="entry name" value="MerR-type_HTH_dom"/>
</dbReference>
<name>A0A7G9RZ32_9FIRM</name>
<dbReference type="RefSeq" id="WP_187533978.1">
    <property type="nucleotide sequence ID" value="NZ_CBCSHU010000025.1"/>
</dbReference>
<sequence>MFRIGAFSKITNTTIRTLHHYEDLGLFLPYKHDELTGYRYYSSHQIKDLNRIKVLQEVGFSLAEIKEISSSHDQGFVENKLESRRNKLQEDIIEMEAKLQLLNSMSYEKKSFEKYHVSVKEIPARNVISVRKNVTDYYGEASLWDELYEKTTDNSVIFSDPYQCMTIYHDKEYKLEQIDIEVQISIDISKSRLSEDVYQCEPSFKMVSTVFAGDYNQMNQVCEVLAGWAEHHGLELSGVMVNIPIVSPAQSENANDWITEAGYIITEKE</sequence>
<keyword evidence="2" id="KW-0175">Coiled coil</keyword>
<dbReference type="SUPFAM" id="SSF46955">
    <property type="entry name" value="Putative DNA-binding domain"/>
    <property type="match status" value="1"/>
</dbReference>
<evidence type="ECO:0000313" key="5">
    <source>
        <dbReference type="Proteomes" id="UP000515928"/>
    </source>
</evidence>
<protein>
    <submittedName>
        <fullName evidence="4">MerR family transcriptional regulator</fullName>
    </submittedName>
</protein>
<feature type="domain" description="HTH merR-type" evidence="3">
    <location>
        <begin position="1"/>
        <end position="71"/>
    </location>
</feature>
<dbReference type="InterPro" id="IPR009061">
    <property type="entry name" value="DNA-bd_dom_put_sf"/>
</dbReference>
<dbReference type="SMART" id="SM00422">
    <property type="entry name" value="HTH_MERR"/>
    <property type="match status" value="1"/>
</dbReference>
<dbReference type="CDD" id="cd01107">
    <property type="entry name" value="HTH_BmrR"/>
    <property type="match status" value="1"/>
</dbReference>
<dbReference type="Gene3D" id="3.20.80.10">
    <property type="entry name" value="Regulatory factor, effector binding domain"/>
    <property type="match status" value="1"/>
</dbReference>
<keyword evidence="5" id="KW-1185">Reference proteome</keyword>
<proteinExistence type="predicted"/>
<dbReference type="GO" id="GO:0003700">
    <property type="term" value="F:DNA-binding transcription factor activity"/>
    <property type="evidence" value="ECO:0007669"/>
    <property type="project" value="InterPro"/>
</dbReference>
<dbReference type="KEGG" id="eio:H9L01_00315"/>
<reference evidence="4 5" key="1">
    <citation type="submission" date="2020-08" db="EMBL/GenBank/DDBJ databases">
        <title>Genome sequence of Erysipelothrix inopinata DSM 15511T.</title>
        <authorList>
            <person name="Hyun D.-W."/>
            <person name="Bae J.-W."/>
        </authorList>
    </citation>
    <scope>NUCLEOTIDE SEQUENCE [LARGE SCALE GENOMIC DNA]</scope>
    <source>
        <strain evidence="4 5">DSM 15511</strain>
    </source>
</reference>
<dbReference type="Pfam" id="PF13411">
    <property type="entry name" value="MerR_1"/>
    <property type="match status" value="1"/>
</dbReference>
<keyword evidence="1" id="KW-0238">DNA-binding</keyword>
<dbReference type="SUPFAM" id="SSF55136">
    <property type="entry name" value="Probable bacterial effector-binding domain"/>
    <property type="match status" value="1"/>
</dbReference>
<evidence type="ECO:0000256" key="1">
    <source>
        <dbReference type="ARBA" id="ARBA00023125"/>
    </source>
</evidence>
<evidence type="ECO:0000256" key="2">
    <source>
        <dbReference type="SAM" id="Coils"/>
    </source>
</evidence>